<dbReference type="PROSITE" id="PS51257">
    <property type="entry name" value="PROKAR_LIPOPROTEIN"/>
    <property type="match status" value="1"/>
</dbReference>
<organism evidence="2 3">
    <name type="scientific">Fodinibius roseus</name>
    <dbReference type="NCBI Taxonomy" id="1194090"/>
    <lineage>
        <taxon>Bacteria</taxon>
        <taxon>Pseudomonadati</taxon>
        <taxon>Balneolota</taxon>
        <taxon>Balneolia</taxon>
        <taxon>Balneolales</taxon>
        <taxon>Balneolaceae</taxon>
        <taxon>Fodinibius</taxon>
    </lineage>
</organism>
<reference evidence="2 3" key="1">
    <citation type="submission" date="2016-11" db="EMBL/GenBank/DDBJ databases">
        <authorList>
            <person name="Jaros S."/>
            <person name="Januszkiewicz K."/>
            <person name="Wedrychowicz H."/>
        </authorList>
    </citation>
    <scope>NUCLEOTIDE SEQUENCE [LARGE SCALE GENOMIC DNA]</scope>
    <source>
        <strain evidence="2 3">DSM 21986</strain>
    </source>
</reference>
<feature type="region of interest" description="Disordered" evidence="1">
    <location>
        <begin position="22"/>
        <end position="90"/>
    </location>
</feature>
<dbReference type="EMBL" id="FQUS01000006">
    <property type="protein sequence ID" value="SHF23142.1"/>
    <property type="molecule type" value="Genomic_DNA"/>
</dbReference>
<evidence type="ECO:0000313" key="3">
    <source>
        <dbReference type="Proteomes" id="UP000184041"/>
    </source>
</evidence>
<gene>
    <name evidence="2" type="ORF">SAMN05443144_106176</name>
</gene>
<dbReference type="AlphaFoldDB" id="A0A1M4ZZK2"/>
<accession>A0A1M4ZZK2</accession>
<evidence type="ECO:0000256" key="1">
    <source>
        <dbReference type="SAM" id="MobiDB-lite"/>
    </source>
</evidence>
<sequence length="188" mass="19572">MKRILLILSIAAGLTITGCGSDDSGHSHGEGADHSHETEQHAHDDTNAGHQHTAEEGHDHSEGEDGHSHSGETASPHGGEDSGMMLGPGETYEDVRKGIRLTLSYNSETSSFTGTVENTTQDALPPVSVGVELSNGTELGPTTPFDLAAGESQSIELDAAGETFDSWTAHSEMGSDGHSHGEGGDHEH</sequence>
<dbReference type="Proteomes" id="UP000184041">
    <property type="component" value="Unassembled WGS sequence"/>
</dbReference>
<evidence type="ECO:0000313" key="2">
    <source>
        <dbReference type="EMBL" id="SHF23142.1"/>
    </source>
</evidence>
<feature type="region of interest" description="Disordered" evidence="1">
    <location>
        <begin position="168"/>
        <end position="188"/>
    </location>
</feature>
<feature type="compositionally biased region" description="Basic and acidic residues" evidence="1">
    <location>
        <begin position="173"/>
        <end position="188"/>
    </location>
</feature>
<dbReference type="RefSeq" id="WP_073061693.1">
    <property type="nucleotide sequence ID" value="NZ_FQUS01000006.1"/>
</dbReference>
<name>A0A1M4ZZK2_9BACT</name>
<dbReference type="STRING" id="1194090.SAMN05443144_106176"/>
<feature type="compositionally biased region" description="Basic and acidic residues" evidence="1">
    <location>
        <begin position="23"/>
        <end position="70"/>
    </location>
</feature>
<proteinExistence type="predicted"/>
<protein>
    <submittedName>
        <fullName evidence="2">Uncharacterized protein</fullName>
    </submittedName>
</protein>
<dbReference type="OrthoDB" id="1525335at2"/>
<keyword evidence="3" id="KW-1185">Reference proteome</keyword>